<proteinExistence type="predicted"/>
<name>A0A9D9IZF0_9BACT</name>
<feature type="transmembrane region" description="Helical" evidence="2">
    <location>
        <begin position="20"/>
        <end position="39"/>
    </location>
</feature>
<dbReference type="Pfam" id="PF04977">
    <property type="entry name" value="DivIC"/>
    <property type="match status" value="1"/>
</dbReference>
<reference evidence="3" key="2">
    <citation type="journal article" date="2021" name="PeerJ">
        <title>Extensive microbial diversity within the chicken gut microbiome revealed by metagenomics and culture.</title>
        <authorList>
            <person name="Gilroy R."/>
            <person name="Ravi A."/>
            <person name="Getino M."/>
            <person name="Pursley I."/>
            <person name="Horton D.L."/>
            <person name="Alikhan N.F."/>
            <person name="Baker D."/>
            <person name="Gharbi K."/>
            <person name="Hall N."/>
            <person name="Watson M."/>
            <person name="Adriaenssens E.M."/>
            <person name="Foster-Nyarko E."/>
            <person name="Jarju S."/>
            <person name="Secka A."/>
            <person name="Antonio M."/>
            <person name="Oren A."/>
            <person name="Chaudhuri R.R."/>
            <person name="La Ragione R."/>
            <person name="Hildebrand F."/>
            <person name="Pallen M.J."/>
        </authorList>
    </citation>
    <scope>NUCLEOTIDE SEQUENCE</scope>
    <source>
        <strain evidence="3">B3-2255</strain>
    </source>
</reference>
<evidence type="ECO:0000256" key="1">
    <source>
        <dbReference type="SAM" id="Coils"/>
    </source>
</evidence>
<gene>
    <name evidence="3" type="ORF">IAC87_02555</name>
</gene>
<feature type="coiled-coil region" evidence="1">
    <location>
        <begin position="48"/>
        <end position="75"/>
    </location>
</feature>
<keyword evidence="2" id="KW-1133">Transmembrane helix</keyword>
<dbReference type="InterPro" id="IPR007060">
    <property type="entry name" value="FtsL/DivIC"/>
</dbReference>
<keyword evidence="1" id="KW-0175">Coiled coil</keyword>
<evidence type="ECO:0000256" key="2">
    <source>
        <dbReference type="SAM" id="Phobius"/>
    </source>
</evidence>
<accession>A0A9D9IZF0</accession>
<dbReference type="Proteomes" id="UP000823772">
    <property type="component" value="Unassembled WGS sequence"/>
</dbReference>
<comment type="caution">
    <text evidence="3">The sequence shown here is derived from an EMBL/GenBank/DDBJ whole genome shotgun (WGS) entry which is preliminary data.</text>
</comment>
<evidence type="ECO:0000313" key="4">
    <source>
        <dbReference type="Proteomes" id="UP000823772"/>
    </source>
</evidence>
<reference evidence="3" key="1">
    <citation type="submission" date="2020-10" db="EMBL/GenBank/DDBJ databases">
        <authorList>
            <person name="Gilroy R."/>
        </authorList>
    </citation>
    <scope>NUCLEOTIDE SEQUENCE</scope>
    <source>
        <strain evidence="3">B3-2255</strain>
    </source>
</reference>
<organism evidence="3 4">
    <name type="scientific">Candidatus Merdivivens faecigallinarum</name>
    <dbReference type="NCBI Taxonomy" id="2840871"/>
    <lineage>
        <taxon>Bacteria</taxon>
        <taxon>Pseudomonadati</taxon>
        <taxon>Bacteroidota</taxon>
        <taxon>Bacteroidia</taxon>
        <taxon>Bacteroidales</taxon>
        <taxon>Muribaculaceae</taxon>
        <taxon>Muribaculaceae incertae sedis</taxon>
        <taxon>Candidatus Merdivivens</taxon>
    </lineage>
</organism>
<keyword evidence="2" id="KW-0472">Membrane</keyword>
<sequence length="102" mass="12340">MRKLLEKWKWLWGSDRTKYYAVTAVFVLSVFFFSENNVIRWINTRFEISRQEEIISEYRKNIKEAGRRLEALGSDLDTLETFAREDFYFHEPGEDVFVCMPE</sequence>
<dbReference type="EMBL" id="JADILY010000053">
    <property type="protein sequence ID" value="MBO8481410.1"/>
    <property type="molecule type" value="Genomic_DNA"/>
</dbReference>
<keyword evidence="2" id="KW-0812">Transmembrane</keyword>
<dbReference type="AlphaFoldDB" id="A0A9D9IZF0"/>
<evidence type="ECO:0000313" key="3">
    <source>
        <dbReference type="EMBL" id="MBO8481410.1"/>
    </source>
</evidence>
<protein>
    <submittedName>
        <fullName evidence="3">Septum formation initiator family protein</fullName>
    </submittedName>
</protein>